<comment type="caution">
    <text evidence="2">The sequence shown here is derived from an EMBL/GenBank/DDBJ whole genome shotgun (WGS) entry which is preliminary data.</text>
</comment>
<name>A0ABR1AQU3_POLSC</name>
<keyword evidence="3" id="KW-1185">Reference proteome</keyword>
<accession>A0ABR1AQU3</accession>
<evidence type="ECO:0000313" key="3">
    <source>
        <dbReference type="Proteomes" id="UP001359485"/>
    </source>
</evidence>
<dbReference type="Proteomes" id="UP001359485">
    <property type="component" value="Unassembled WGS sequence"/>
</dbReference>
<reference evidence="2 3" key="1">
    <citation type="submission" date="2023-09" db="EMBL/GenBank/DDBJ databases">
        <title>Genomes of two closely related lineages of the louse Polyplax serrata with different host specificities.</title>
        <authorList>
            <person name="Martinu J."/>
            <person name="Tarabai H."/>
            <person name="Stefka J."/>
            <person name="Hypsa V."/>
        </authorList>
    </citation>
    <scope>NUCLEOTIDE SEQUENCE [LARGE SCALE GENOMIC DNA]</scope>
    <source>
        <strain evidence="2">98ZLc_SE</strain>
    </source>
</reference>
<gene>
    <name evidence="2" type="ORF">RUM44_011729</name>
</gene>
<sequence length="373" mass="40785">MLGARKESASEKVSTDNKTVRGLMKTGSGSRELTGVTKTAISETRGSVTTGSSNNRFIGKSTKVSIGSDGSVISKSKYLMDSTPKRKSDPRSFMTTSCTLVKKDTKSDKQTSSTSVPEEIDDVYCDSEAKGHGGVLTIASQEYKGDYHNQEDQQMVHVGKHETTESLSKSSSSIQKTSSFSSSRIVTGVVNTVEHNEGRVRVDENVSPDGRKRIRTTLYHLEPAMEASHLSEESVHSEQLSTFTSHVENKENISSNRTFNTSSSLRLYDGSRKALQFVDIVDDAKFVSDEHALSSMTTNDSVKKFKNVTTFEESNSNKSADTAFDSPAGTVIIKQDALDKSTSERKSKKQDVDVKIYKGPVKEQCICEICTCG</sequence>
<evidence type="ECO:0000313" key="2">
    <source>
        <dbReference type="EMBL" id="KAK6624865.1"/>
    </source>
</evidence>
<feature type="compositionally biased region" description="Basic and acidic residues" evidence="1">
    <location>
        <begin position="1"/>
        <end position="19"/>
    </location>
</feature>
<dbReference type="EMBL" id="JAWJWF010000046">
    <property type="protein sequence ID" value="KAK6624865.1"/>
    <property type="molecule type" value="Genomic_DNA"/>
</dbReference>
<proteinExistence type="predicted"/>
<organism evidence="2 3">
    <name type="scientific">Polyplax serrata</name>
    <name type="common">Common mouse louse</name>
    <dbReference type="NCBI Taxonomy" id="468196"/>
    <lineage>
        <taxon>Eukaryota</taxon>
        <taxon>Metazoa</taxon>
        <taxon>Ecdysozoa</taxon>
        <taxon>Arthropoda</taxon>
        <taxon>Hexapoda</taxon>
        <taxon>Insecta</taxon>
        <taxon>Pterygota</taxon>
        <taxon>Neoptera</taxon>
        <taxon>Paraneoptera</taxon>
        <taxon>Psocodea</taxon>
        <taxon>Troctomorpha</taxon>
        <taxon>Phthiraptera</taxon>
        <taxon>Anoplura</taxon>
        <taxon>Polyplacidae</taxon>
        <taxon>Polyplax</taxon>
    </lineage>
</organism>
<evidence type="ECO:0000256" key="1">
    <source>
        <dbReference type="SAM" id="MobiDB-lite"/>
    </source>
</evidence>
<protein>
    <submittedName>
        <fullName evidence="2">Uncharacterized protein</fullName>
    </submittedName>
</protein>
<feature type="region of interest" description="Disordered" evidence="1">
    <location>
        <begin position="1"/>
        <end position="34"/>
    </location>
</feature>